<dbReference type="Proteomes" id="UP000190166">
    <property type="component" value="Unassembled WGS sequence"/>
</dbReference>
<keyword evidence="3 5" id="KW-0808">Transferase</keyword>
<proteinExistence type="inferred from homology"/>
<evidence type="ECO:0000256" key="3">
    <source>
        <dbReference type="ARBA" id="ARBA00022679"/>
    </source>
</evidence>
<dbReference type="STRING" id="393003.SAMN05660461_5590"/>
<evidence type="ECO:0000313" key="5">
    <source>
        <dbReference type="EMBL" id="SKD09701.1"/>
    </source>
</evidence>
<dbReference type="PANTHER" id="PTHR43179:SF12">
    <property type="entry name" value="GALACTOFURANOSYLTRANSFERASE GLFT2"/>
    <property type="match status" value="1"/>
</dbReference>
<keyword evidence="2" id="KW-0328">Glycosyltransferase</keyword>
<dbReference type="RefSeq" id="WP_079472848.1">
    <property type="nucleotide sequence ID" value="NZ_FUZZ01000005.1"/>
</dbReference>
<dbReference type="InterPro" id="IPR029044">
    <property type="entry name" value="Nucleotide-diphossugar_trans"/>
</dbReference>
<dbReference type="EMBL" id="FUZZ01000005">
    <property type="protein sequence ID" value="SKD09701.1"/>
    <property type="molecule type" value="Genomic_DNA"/>
</dbReference>
<evidence type="ECO:0000313" key="6">
    <source>
        <dbReference type="Proteomes" id="UP000190166"/>
    </source>
</evidence>
<dbReference type="Gene3D" id="3.90.550.10">
    <property type="entry name" value="Spore Coat Polysaccharide Biosynthesis Protein SpsA, Chain A"/>
    <property type="match status" value="1"/>
</dbReference>
<keyword evidence="6" id="KW-1185">Reference proteome</keyword>
<protein>
    <submittedName>
        <fullName evidence="5">Glycosyltransferase, GT2 family</fullName>
    </submittedName>
</protein>
<sequence>MKKVFVVIVTYNGAKWIHQCFGSLRSGSYPVQTIVVDNGSTDATIPMLEADYPEVTLIRSGRNLGFGQANNMAIKQALQQGADYVFLLNQDAWTEENTIAVLINVMEQHPEYGIVSPVHLSGDYSGMDAGFAQYYSASQPAPGEPVKDIYPVEFVNAAAWMMSKACLEKAGLFHPVFFHYGEDNNLAQRVLYYGFRIGVCPAVTICHDRHARKETEEMIIKHYKVYGLVTLMDIRRRNLFIAYLKALKDLGKPFLLALAKLKWGNAWKIIRTYTGLISLYPVVKKGRSEQ</sequence>
<dbReference type="AlphaFoldDB" id="A0A1T5PAG2"/>
<reference evidence="5 6" key="1">
    <citation type="submission" date="2017-02" db="EMBL/GenBank/DDBJ databases">
        <authorList>
            <person name="Peterson S.W."/>
        </authorList>
    </citation>
    <scope>NUCLEOTIDE SEQUENCE [LARGE SCALE GENOMIC DNA]</scope>
    <source>
        <strain evidence="5 6">DSM 18108</strain>
    </source>
</reference>
<evidence type="ECO:0000256" key="1">
    <source>
        <dbReference type="ARBA" id="ARBA00006739"/>
    </source>
</evidence>
<dbReference type="SUPFAM" id="SSF53448">
    <property type="entry name" value="Nucleotide-diphospho-sugar transferases"/>
    <property type="match status" value="1"/>
</dbReference>
<dbReference type="GO" id="GO:0016757">
    <property type="term" value="F:glycosyltransferase activity"/>
    <property type="evidence" value="ECO:0007669"/>
    <property type="project" value="UniProtKB-KW"/>
</dbReference>
<gene>
    <name evidence="5" type="ORF">SAMN05660461_5590</name>
</gene>
<dbReference type="InterPro" id="IPR001173">
    <property type="entry name" value="Glyco_trans_2-like"/>
</dbReference>
<evidence type="ECO:0000256" key="2">
    <source>
        <dbReference type="ARBA" id="ARBA00022676"/>
    </source>
</evidence>
<feature type="domain" description="Glycosyltransferase 2-like" evidence="4">
    <location>
        <begin position="6"/>
        <end position="118"/>
    </location>
</feature>
<comment type="similarity">
    <text evidence="1">Belongs to the glycosyltransferase 2 family.</text>
</comment>
<dbReference type="PANTHER" id="PTHR43179">
    <property type="entry name" value="RHAMNOSYLTRANSFERASE WBBL"/>
    <property type="match status" value="1"/>
</dbReference>
<accession>A0A1T5PAG2</accession>
<dbReference type="CDD" id="cd04186">
    <property type="entry name" value="GT_2_like_c"/>
    <property type="match status" value="1"/>
</dbReference>
<name>A0A1T5PAG2_9BACT</name>
<organism evidence="5 6">
    <name type="scientific">Chitinophaga ginsengisegetis</name>
    <dbReference type="NCBI Taxonomy" id="393003"/>
    <lineage>
        <taxon>Bacteria</taxon>
        <taxon>Pseudomonadati</taxon>
        <taxon>Bacteroidota</taxon>
        <taxon>Chitinophagia</taxon>
        <taxon>Chitinophagales</taxon>
        <taxon>Chitinophagaceae</taxon>
        <taxon>Chitinophaga</taxon>
    </lineage>
</organism>
<evidence type="ECO:0000259" key="4">
    <source>
        <dbReference type="Pfam" id="PF00535"/>
    </source>
</evidence>
<dbReference type="Pfam" id="PF00535">
    <property type="entry name" value="Glycos_transf_2"/>
    <property type="match status" value="1"/>
</dbReference>